<evidence type="ECO:0000313" key="2">
    <source>
        <dbReference type="Proteomes" id="UP000440578"/>
    </source>
</evidence>
<gene>
    <name evidence="1" type="ORF">FJT64_024506</name>
</gene>
<organism evidence="1 2">
    <name type="scientific">Amphibalanus amphitrite</name>
    <name type="common">Striped barnacle</name>
    <name type="synonym">Balanus amphitrite</name>
    <dbReference type="NCBI Taxonomy" id="1232801"/>
    <lineage>
        <taxon>Eukaryota</taxon>
        <taxon>Metazoa</taxon>
        <taxon>Ecdysozoa</taxon>
        <taxon>Arthropoda</taxon>
        <taxon>Crustacea</taxon>
        <taxon>Multicrustacea</taxon>
        <taxon>Cirripedia</taxon>
        <taxon>Thoracica</taxon>
        <taxon>Thoracicalcarea</taxon>
        <taxon>Balanomorpha</taxon>
        <taxon>Balanoidea</taxon>
        <taxon>Balanidae</taxon>
        <taxon>Amphibalaninae</taxon>
        <taxon>Amphibalanus</taxon>
    </lineage>
</organism>
<sequence>MIEISSPIVDKSWMGKVNPMETSNEAQATDPTSDACLTPAGSELTVASTGSAGSTLSRRAANFIRKRRKRLASSFKRSKKEVGPD</sequence>
<dbReference type="Proteomes" id="UP000440578">
    <property type="component" value="Unassembled WGS sequence"/>
</dbReference>
<evidence type="ECO:0000313" key="1">
    <source>
        <dbReference type="EMBL" id="KAF0303516.1"/>
    </source>
</evidence>
<keyword evidence="2" id="KW-1185">Reference proteome</keyword>
<reference evidence="1 2" key="1">
    <citation type="submission" date="2019-07" db="EMBL/GenBank/DDBJ databases">
        <title>Draft genome assembly of a fouling barnacle, Amphibalanus amphitrite (Darwin, 1854): The first reference genome for Thecostraca.</title>
        <authorList>
            <person name="Kim W."/>
        </authorList>
    </citation>
    <scope>NUCLEOTIDE SEQUENCE [LARGE SCALE GENOMIC DNA]</scope>
    <source>
        <strain evidence="1">SNU_AA5</strain>
        <tissue evidence="1">Soma without cirri and trophi</tissue>
    </source>
</reference>
<proteinExistence type="predicted"/>
<dbReference type="AlphaFoldDB" id="A0A6A4W860"/>
<protein>
    <submittedName>
        <fullName evidence="1">Uncharacterized protein</fullName>
    </submittedName>
</protein>
<dbReference type="EMBL" id="VIIS01000935">
    <property type="protein sequence ID" value="KAF0303516.1"/>
    <property type="molecule type" value="Genomic_DNA"/>
</dbReference>
<accession>A0A6A4W860</accession>
<comment type="caution">
    <text evidence="1">The sequence shown here is derived from an EMBL/GenBank/DDBJ whole genome shotgun (WGS) entry which is preliminary data.</text>
</comment>
<name>A0A6A4W860_AMPAM</name>